<dbReference type="GO" id="GO:0015074">
    <property type="term" value="P:DNA integration"/>
    <property type="evidence" value="ECO:0007669"/>
    <property type="project" value="UniProtKB-KW"/>
</dbReference>
<evidence type="ECO:0000259" key="8">
    <source>
        <dbReference type="PROSITE" id="PS51900"/>
    </source>
</evidence>
<dbReference type="Proteomes" id="UP000601522">
    <property type="component" value="Unassembled WGS sequence"/>
</dbReference>
<dbReference type="AlphaFoldDB" id="A0A926ILI9"/>
<proteinExistence type="inferred from homology"/>
<feature type="domain" description="Core-binding (CB)" evidence="8">
    <location>
        <begin position="1"/>
        <end position="88"/>
    </location>
</feature>
<evidence type="ECO:0000259" key="7">
    <source>
        <dbReference type="PROSITE" id="PS51898"/>
    </source>
</evidence>
<dbReference type="Gene3D" id="1.10.150.130">
    <property type="match status" value="1"/>
</dbReference>
<protein>
    <submittedName>
        <fullName evidence="9">Tyrosine-type recombinase/integrase</fullName>
    </submittedName>
</protein>
<keyword evidence="5" id="KW-0233">DNA recombination</keyword>
<reference evidence="9 10" key="1">
    <citation type="submission" date="2020-08" db="EMBL/GenBank/DDBJ databases">
        <title>Genome public.</title>
        <authorList>
            <person name="Liu C."/>
            <person name="Sun Q."/>
        </authorList>
    </citation>
    <scope>NUCLEOTIDE SEQUENCE [LARGE SCALE GENOMIC DNA]</scope>
    <source>
        <strain evidence="9 10">NSJ-26</strain>
    </source>
</reference>
<evidence type="ECO:0000256" key="1">
    <source>
        <dbReference type="ARBA" id="ARBA00003283"/>
    </source>
</evidence>
<dbReference type="InterPro" id="IPR013762">
    <property type="entry name" value="Integrase-like_cat_sf"/>
</dbReference>
<organism evidence="9 10">
    <name type="scientific">Wansuia hejianensis</name>
    <dbReference type="NCBI Taxonomy" id="2763667"/>
    <lineage>
        <taxon>Bacteria</taxon>
        <taxon>Bacillati</taxon>
        <taxon>Bacillota</taxon>
        <taxon>Clostridia</taxon>
        <taxon>Lachnospirales</taxon>
        <taxon>Lachnospiraceae</taxon>
        <taxon>Wansuia</taxon>
    </lineage>
</organism>
<comment type="similarity">
    <text evidence="2">Belongs to the 'phage' integrase family.</text>
</comment>
<dbReference type="InterPro" id="IPR011010">
    <property type="entry name" value="DNA_brk_join_enz"/>
</dbReference>
<dbReference type="InterPro" id="IPR044068">
    <property type="entry name" value="CB"/>
</dbReference>
<comment type="caution">
    <text evidence="9">The sequence shown here is derived from an EMBL/GenBank/DDBJ whole genome shotgun (WGS) entry which is preliminary data.</text>
</comment>
<dbReference type="Pfam" id="PF00589">
    <property type="entry name" value="Phage_integrase"/>
    <property type="match status" value="1"/>
</dbReference>
<keyword evidence="4 6" id="KW-0238">DNA-binding</keyword>
<keyword evidence="3" id="KW-0229">DNA integration</keyword>
<dbReference type="PANTHER" id="PTHR30349">
    <property type="entry name" value="PHAGE INTEGRASE-RELATED"/>
    <property type="match status" value="1"/>
</dbReference>
<dbReference type="SUPFAM" id="SSF56349">
    <property type="entry name" value="DNA breaking-rejoining enzymes"/>
    <property type="match status" value="1"/>
</dbReference>
<gene>
    <name evidence="9" type="ORF">H8689_03415</name>
</gene>
<evidence type="ECO:0000256" key="3">
    <source>
        <dbReference type="ARBA" id="ARBA00022908"/>
    </source>
</evidence>
<evidence type="ECO:0000313" key="10">
    <source>
        <dbReference type="Proteomes" id="UP000601522"/>
    </source>
</evidence>
<dbReference type="InterPro" id="IPR050090">
    <property type="entry name" value="Tyrosine_recombinase_XerCD"/>
</dbReference>
<dbReference type="InterPro" id="IPR010998">
    <property type="entry name" value="Integrase_recombinase_N"/>
</dbReference>
<evidence type="ECO:0000256" key="2">
    <source>
        <dbReference type="ARBA" id="ARBA00008857"/>
    </source>
</evidence>
<dbReference type="GO" id="GO:0003677">
    <property type="term" value="F:DNA binding"/>
    <property type="evidence" value="ECO:0007669"/>
    <property type="project" value="UniProtKB-UniRule"/>
</dbReference>
<keyword evidence="10" id="KW-1185">Reference proteome</keyword>
<dbReference type="InterPro" id="IPR004107">
    <property type="entry name" value="Integrase_SAM-like_N"/>
</dbReference>
<dbReference type="GO" id="GO:0006310">
    <property type="term" value="P:DNA recombination"/>
    <property type="evidence" value="ECO:0007669"/>
    <property type="project" value="UniProtKB-KW"/>
</dbReference>
<dbReference type="PANTHER" id="PTHR30349:SF64">
    <property type="entry name" value="PROPHAGE INTEGRASE INTD-RELATED"/>
    <property type="match status" value="1"/>
</dbReference>
<dbReference type="Pfam" id="PF02899">
    <property type="entry name" value="Phage_int_SAM_1"/>
    <property type="match status" value="1"/>
</dbReference>
<comment type="function">
    <text evidence="1">Site-specific tyrosine recombinase, which acts by catalyzing the cutting and rejoining of the recombining DNA molecules.</text>
</comment>
<dbReference type="RefSeq" id="WP_249323011.1">
    <property type="nucleotide sequence ID" value="NZ_JACRTK010000001.1"/>
</dbReference>
<evidence type="ECO:0000256" key="5">
    <source>
        <dbReference type="ARBA" id="ARBA00023172"/>
    </source>
</evidence>
<name>A0A926ILI9_9FIRM</name>
<dbReference type="PROSITE" id="PS51900">
    <property type="entry name" value="CB"/>
    <property type="match status" value="1"/>
</dbReference>
<dbReference type="InterPro" id="IPR002104">
    <property type="entry name" value="Integrase_catalytic"/>
</dbReference>
<evidence type="ECO:0000256" key="6">
    <source>
        <dbReference type="PROSITE-ProRule" id="PRU01248"/>
    </source>
</evidence>
<evidence type="ECO:0000256" key="4">
    <source>
        <dbReference type="ARBA" id="ARBA00023125"/>
    </source>
</evidence>
<dbReference type="EMBL" id="JACRTK010000001">
    <property type="protein sequence ID" value="MBC8590189.1"/>
    <property type="molecule type" value="Genomic_DNA"/>
</dbReference>
<accession>A0A926ILI9</accession>
<sequence>MKYTEVVDKFLMYLGSIDRSLETIEGYRKELEYFNRYLKSIYIKDLDVKDITLEHIEGYMYDIKQRGKADSTRKRVVYILRSFYNYACKRKLCEENLPATLESIKTNQKERVFLDEEEIELMFIHVSHPILKSAIQTLYYTGMRVSELTNLRLRDLDMENRLIYIIAGKGNKNRTIPINSKLYKILKDYLKDIRPVVDSDRLFCTQRSGKLSSQYINKTLYQAQKDSGIEKRVSAHVLRHSFASHLIKLNVPLPYVQKLLGHADLRVTSIYIHQDMGQLREAIDKM</sequence>
<dbReference type="PROSITE" id="PS51898">
    <property type="entry name" value="TYR_RECOMBINASE"/>
    <property type="match status" value="1"/>
</dbReference>
<feature type="domain" description="Tyr recombinase" evidence="7">
    <location>
        <begin position="109"/>
        <end position="284"/>
    </location>
</feature>
<evidence type="ECO:0000313" key="9">
    <source>
        <dbReference type="EMBL" id="MBC8590189.1"/>
    </source>
</evidence>
<dbReference type="Gene3D" id="1.10.443.10">
    <property type="entry name" value="Intergrase catalytic core"/>
    <property type="match status" value="1"/>
</dbReference>